<dbReference type="InterPro" id="IPR012543">
    <property type="entry name" value="DUF1694"/>
</dbReference>
<sequence length="124" mass="14318">MINKIRKYIAQRQNLVKQPIVETDILLGSKPKNIKSFLTFKEFHKNSHFSIKKIKEHLKQAKGKLIINGNLKQNYISKLMKLVLKEKGEFSVIVNDGYRLSKKRNIENSSQVAVILEPLNKGSE</sequence>
<accession>A0ABS3HEH6</accession>
<dbReference type="Proteomes" id="UP000664495">
    <property type="component" value="Unassembled WGS sequence"/>
</dbReference>
<proteinExistence type="predicted"/>
<keyword evidence="2" id="KW-1185">Reference proteome</keyword>
<gene>
    <name evidence="1" type="ORF">JZO85_06235</name>
</gene>
<protein>
    <submittedName>
        <fullName evidence="1">DUF1694 domain-containing protein</fullName>
    </submittedName>
</protein>
<dbReference type="EMBL" id="JAFLVR010000012">
    <property type="protein sequence ID" value="MBO0451861.1"/>
    <property type="molecule type" value="Genomic_DNA"/>
</dbReference>
<dbReference type="RefSeq" id="WP_207107641.1">
    <property type="nucleotide sequence ID" value="NZ_JAFLVR010000012.1"/>
</dbReference>
<dbReference type="Pfam" id="PF07997">
    <property type="entry name" value="DUF1694"/>
    <property type="match status" value="1"/>
</dbReference>
<comment type="caution">
    <text evidence="1">The sequence shown here is derived from an EMBL/GenBank/DDBJ whole genome shotgun (WGS) entry which is preliminary data.</text>
</comment>
<reference evidence="1 2" key="1">
    <citation type="submission" date="2021-03" db="EMBL/GenBank/DDBJ databases">
        <title>Enterococcal diversity collection.</title>
        <authorList>
            <person name="Gilmore M.S."/>
            <person name="Schwartzman J."/>
            <person name="Van Tyne D."/>
            <person name="Martin M."/>
            <person name="Earl A.M."/>
            <person name="Manson A.L."/>
            <person name="Straub T."/>
            <person name="Salamzade R."/>
            <person name="Saavedra J."/>
            <person name="Lebreton F."/>
            <person name="Prichula J."/>
            <person name="Schaufler K."/>
            <person name="Gaca A."/>
            <person name="Sgardioli B."/>
            <person name="Wagenaar J."/>
            <person name="Strong T."/>
        </authorList>
    </citation>
    <scope>NUCLEOTIDE SEQUENCE [LARGE SCALE GENOMIC DNA]</scope>
    <source>
        <strain evidence="1 2">MJM16</strain>
    </source>
</reference>
<dbReference type="InterPro" id="IPR029064">
    <property type="entry name" value="Ribosomal_eL30-like_sf"/>
</dbReference>
<evidence type="ECO:0000313" key="2">
    <source>
        <dbReference type="Proteomes" id="UP000664495"/>
    </source>
</evidence>
<organism evidence="1 2">
    <name type="scientific">Candidatus Enterococcus murrayae</name>
    <dbReference type="NCBI Taxonomy" id="2815321"/>
    <lineage>
        <taxon>Bacteria</taxon>
        <taxon>Bacillati</taxon>
        <taxon>Bacillota</taxon>
        <taxon>Bacilli</taxon>
        <taxon>Lactobacillales</taxon>
        <taxon>Enterococcaceae</taxon>
        <taxon>Enterococcus</taxon>
    </lineage>
</organism>
<dbReference type="Gene3D" id="3.30.1330.30">
    <property type="match status" value="1"/>
</dbReference>
<name>A0ABS3HEH6_9ENTE</name>
<evidence type="ECO:0000313" key="1">
    <source>
        <dbReference type="EMBL" id="MBO0451861.1"/>
    </source>
</evidence>